<accession>A0AAJ5F399</accession>
<sequence>MSVFVYFETDNYDNHYQFSNLNFTAILGVAEGSDVSSELLRLLNEGALMHAVCIENYSIDTQTEFISFMQDFLKYVKTKTSDMSYLNHIESFVKILTDRKQDLKTNFTYLDEGERFQL</sequence>
<evidence type="ECO:0000313" key="1">
    <source>
        <dbReference type="EMBL" id="MBB5296492.1"/>
    </source>
</evidence>
<gene>
    <name evidence="2" type="ORF">FCS05_14565</name>
    <name evidence="1" type="ORF">HNQ10_003342</name>
</gene>
<dbReference type="Proteomes" id="UP000536909">
    <property type="component" value="Unassembled WGS sequence"/>
</dbReference>
<keyword evidence="4" id="KW-1185">Reference proteome</keyword>
<comment type="caution">
    <text evidence="2">The sequence shown here is derived from an EMBL/GenBank/DDBJ whole genome shotgun (WGS) entry which is preliminary data.</text>
</comment>
<evidence type="ECO:0000313" key="2">
    <source>
        <dbReference type="EMBL" id="TLK24765.1"/>
    </source>
</evidence>
<dbReference type="AlphaFoldDB" id="A0AAJ5F399"/>
<protein>
    <submittedName>
        <fullName evidence="2">Uncharacterized protein</fullName>
    </submittedName>
</protein>
<organism evidence="2 3">
    <name type="scientific">Deinococcus metallilatus</name>
    <dbReference type="NCBI Taxonomy" id="1211322"/>
    <lineage>
        <taxon>Bacteria</taxon>
        <taxon>Thermotogati</taxon>
        <taxon>Deinococcota</taxon>
        <taxon>Deinococci</taxon>
        <taxon>Deinococcales</taxon>
        <taxon>Deinococcaceae</taxon>
        <taxon>Deinococcus</taxon>
    </lineage>
</organism>
<reference evidence="2 3" key="1">
    <citation type="submission" date="2019-04" db="EMBL/GenBank/DDBJ databases">
        <title>Deinococcus metalilatus MA1002 mutant No.5.</title>
        <authorList>
            <person name="Park W."/>
            <person name="Park C."/>
        </authorList>
    </citation>
    <scope>NUCLEOTIDE SEQUENCE [LARGE SCALE GENOMIC DNA]</scope>
    <source>
        <strain evidence="2 3">MA1002-m5</strain>
    </source>
</reference>
<proteinExistence type="predicted"/>
<name>A0AAJ5F399_9DEIO</name>
<reference evidence="1 4" key="2">
    <citation type="submission" date="2020-08" db="EMBL/GenBank/DDBJ databases">
        <title>Genomic Encyclopedia of Type Strains, Phase IV (KMG-IV): sequencing the most valuable type-strain genomes for metagenomic binning, comparative biology and taxonomic classification.</title>
        <authorList>
            <person name="Goeker M."/>
        </authorList>
    </citation>
    <scope>NUCLEOTIDE SEQUENCE [LARGE SCALE GENOMIC DNA]</scope>
    <source>
        <strain evidence="1 4">DSM 105434</strain>
    </source>
</reference>
<evidence type="ECO:0000313" key="3">
    <source>
        <dbReference type="Proteomes" id="UP000308000"/>
    </source>
</evidence>
<dbReference type="Proteomes" id="UP000308000">
    <property type="component" value="Unassembled WGS sequence"/>
</dbReference>
<dbReference type="RefSeq" id="WP_129118730.1">
    <property type="nucleotide sequence ID" value="NZ_BSUI01000039.1"/>
</dbReference>
<evidence type="ECO:0000313" key="4">
    <source>
        <dbReference type="Proteomes" id="UP000536909"/>
    </source>
</evidence>
<dbReference type="EMBL" id="JACHFV010000012">
    <property type="protein sequence ID" value="MBB5296492.1"/>
    <property type="molecule type" value="Genomic_DNA"/>
</dbReference>
<dbReference type="EMBL" id="VBRC01000010">
    <property type="protein sequence ID" value="TLK24765.1"/>
    <property type="molecule type" value="Genomic_DNA"/>
</dbReference>